<proteinExistence type="predicted"/>
<evidence type="ECO:0000313" key="1">
    <source>
        <dbReference type="EMBL" id="JAH39269.1"/>
    </source>
</evidence>
<reference evidence="1" key="2">
    <citation type="journal article" date="2015" name="Fish Shellfish Immunol.">
        <title>Early steps in the European eel (Anguilla anguilla)-Vibrio vulnificus interaction in the gills: Role of the RtxA13 toxin.</title>
        <authorList>
            <person name="Callol A."/>
            <person name="Pajuelo D."/>
            <person name="Ebbesson L."/>
            <person name="Teles M."/>
            <person name="MacKenzie S."/>
            <person name="Amaro C."/>
        </authorList>
    </citation>
    <scope>NUCLEOTIDE SEQUENCE</scope>
</reference>
<organism evidence="1">
    <name type="scientific">Anguilla anguilla</name>
    <name type="common">European freshwater eel</name>
    <name type="synonym">Muraena anguilla</name>
    <dbReference type="NCBI Taxonomy" id="7936"/>
    <lineage>
        <taxon>Eukaryota</taxon>
        <taxon>Metazoa</taxon>
        <taxon>Chordata</taxon>
        <taxon>Craniata</taxon>
        <taxon>Vertebrata</taxon>
        <taxon>Euteleostomi</taxon>
        <taxon>Actinopterygii</taxon>
        <taxon>Neopterygii</taxon>
        <taxon>Teleostei</taxon>
        <taxon>Anguilliformes</taxon>
        <taxon>Anguillidae</taxon>
        <taxon>Anguilla</taxon>
    </lineage>
</organism>
<protein>
    <submittedName>
        <fullName evidence="1">Uncharacterized protein</fullName>
    </submittedName>
</protein>
<name>A0A0E9SD42_ANGAN</name>
<accession>A0A0E9SD42</accession>
<dbReference type="EMBL" id="GBXM01069308">
    <property type="protein sequence ID" value="JAH39269.1"/>
    <property type="molecule type" value="Transcribed_RNA"/>
</dbReference>
<reference evidence="1" key="1">
    <citation type="submission" date="2014-11" db="EMBL/GenBank/DDBJ databases">
        <authorList>
            <person name="Amaro Gonzalez C."/>
        </authorList>
    </citation>
    <scope>NUCLEOTIDE SEQUENCE</scope>
</reference>
<dbReference type="AlphaFoldDB" id="A0A0E9SD42"/>
<sequence length="31" mass="3490">MSGVIIKNQITLKALLLISLREKLIVTCFKC</sequence>